<organism evidence="3">
    <name type="scientific">Schistosoma curassoni</name>
    <dbReference type="NCBI Taxonomy" id="6186"/>
    <lineage>
        <taxon>Eukaryota</taxon>
        <taxon>Metazoa</taxon>
        <taxon>Spiralia</taxon>
        <taxon>Lophotrochozoa</taxon>
        <taxon>Platyhelminthes</taxon>
        <taxon>Trematoda</taxon>
        <taxon>Digenea</taxon>
        <taxon>Strigeidida</taxon>
        <taxon>Schistosomatoidea</taxon>
        <taxon>Schistosomatidae</taxon>
        <taxon>Schistosoma</taxon>
    </lineage>
</organism>
<proteinExistence type="predicted"/>
<accession>A0A183KJL7</accession>
<protein>
    <submittedName>
        <fullName evidence="1 3">Uncharacterized protein</fullName>
    </submittedName>
</protein>
<dbReference type="EMBL" id="UZAK01037424">
    <property type="protein sequence ID" value="VDP58746.1"/>
    <property type="molecule type" value="Genomic_DNA"/>
</dbReference>
<reference evidence="1 2" key="2">
    <citation type="submission" date="2018-11" db="EMBL/GenBank/DDBJ databases">
        <authorList>
            <consortium name="Pathogen Informatics"/>
        </authorList>
    </citation>
    <scope>NUCLEOTIDE SEQUENCE [LARGE SCALE GENOMIC DNA]</scope>
    <source>
        <strain evidence="1">Dakar</strain>
        <strain evidence="2">Dakar, Senegal</strain>
    </source>
</reference>
<gene>
    <name evidence="1" type="ORF">SCUD_LOCUS15224</name>
</gene>
<sequence>EFETLKVLQQSSTSKESIQQKSSKYKKYTKWICNCNRTITKQCIKRQFNRSKTTIEEHICYPWLRRLFFHLSNYFPNLHTTRSSRNYRSQTSTSSSSTVINRRQNKNLPLNKNINTYIYKSPTRLYKENDSQQLHKHNTIECINSIKRIQALETIYGSVHINKKLTNILTFPKNCSQFFILKIFDFLPINNMGLETSDSFQTLM</sequence>
<evidence type="ECO:0000313" key="3">
    <source>
        <dbReference type="WBParaSite" id="SCUD_0001522701-mRNA-1"/>
    </source>
</evidence>
<evidence type="ECO:0000313" key="1">
    <source>
        <dbReference type="EMBL" id="VDP58746.1"/>
    </source>
</evidence>
<dbReference type="Proteomes" id="UP000279833">
    <property type="component" value="Unassembled WGS sequence"/>
</dbReference>
<evidence type="ECO:0000313" key="2">
    <source>
        <dbReference type="Proteomes" id="UP000279833"/>
    </source>
</evidence>
<reference evidence="3" key="1">
    <citation type="submission" date="2016-06" db="UniProtKB">
        <authorList>
            <consortium name="WormBaseParasite"/>
        </authorList>
    </citation>
    <scope>IDENTIFICATION</scope>
</reference>
<name>A0A183KJL7_9TREM</name>
<dbReference type="AlphaFoldDB" id="A0A183KJL7"/>
<keyword evidence="2" id="KW-1185">Reference proteome</keyword>
<dbReference type="WBParaSite" id="SCUD_0001522701-mRNA-1">
    <property type="protein sequence ID" value="SCUD_0001522701-mRNA-1"/>
    <property type="gene ID" value="SCUD_0001522701"/>
</dbReference>